<feature type="region of interest" description="Disordered" evidence="1">
    <location>
        <begin position="1"/>
        <end position="110"/>
    </location>
</feature>
<accession>A0A2A6BZC2</accession>
<feature type="compositionally biased region" description="Polar residues" evidence="1">
    <location>
        <begin position="53"/>
        <end position="63"/>
    </location>
</feature>
<name>A0A2A6BZC2_PRIPA</name>
<organism evidence="2 3">
    <name type="scientific">Pristionchus pacificus</name>
    <name type="common">Parasitic nematode worm</name>
    <dbReference type="NCBI Taxonomy" id="54126"/>
    <lineage>
        <taxon>Eukaryota</taxon>
        <taxon>Metazoa</taxon>
        <taxon>Ecdysozoa</taxon>
        <taxon>Nematoda</taxon>
        <taxon>Chromadorea</taxon>
        <taxon>Rhabditida</taxon>
        <taxon>Rhabditina</taxon>
        <taxon>Diplogasteromorpha</taxon>
        <taxon>Diplogasteroidea</taxon>
        <taxon>Neodiplogasteridae</taxon>
        <taxon>Pristionchus</taxon>
    </lineage>
</organism>
<reference evidence="3" key="1">
    <citation type="journal article" date="2008" name="Nat. Genet.">
        <title>The Pristionchus pacificus genome provides a unique perspective on nematode lifestyle and parasitism.</title>
        <authorList>
            <person name="Dieterich C."/>
            <person name="Clifton S.W."/>
            <person name="Schuster L.N."/>
            <person name="Chinwalla A."/>
            <person name="Delehaunty K."/>
            <person name="Dinkelacker I."/>
            <person name="Fulton L."/>
            <person name="Fulton R."/>
            <person name="Godfrey J."/>
            <person name="Minx P."/>
            <person name="Mitreva M."/>
            <person name="Roeseler W."/>
            <person name="Tian H."/>
            <person name="Witte H."/>
            <person name="Yang S.P."/>
            <person name="Wilson R.K."/>
            <person name="Sommer R.J."/>
        </authorList>
    </citation>
    <scope>NUCLEOTIDE SEQUENCE [LARGE SCALE GENOMIC DNA]</scope>
    <source>
        <strain evidence="3">PS312</strain>
    </source>
</reference>
<reference evidence="2" key="2">
    <citation type="submission" date="2022-06" db="UniProtKB">
        <authorList>
            <consortium name="EnsemblMetazoa"/>
        </authorList>
    </citation>
    <scope>IDENTIFICATION</scope>
    <source>
        <strain evidence="2">PS312</strain>
    </source>
</reference>
<gene>
    <name evidence="2" type="primary">WBGene00280350</name>
</gene>
<feature type="compositionally biased region" description="Polar residues" evidence="1">
    <location>
        <begin position="73"/>
        <end position="98"/>
    </location>
</feature>
<keyword evidence="3" id="KW-1185">Reference proteome</keyword>
<dbReference type="AlphaFoldDB" id="A0A2A6BZC2"/>
<dbReference type="Proteomes" id="UP000005239">
    <property type="component" value="Unassembled WGS sequence"/>
</dbReference>
<accession>A0A8R1YWA7</accession>
<evidence type="ECO:0000256" key="1">
    <source>
        <dbReference type="SAM" id="MobiDB-lite"/>
    </source>
</evidence>
<evidence type="ECO:0000313" key="2">
    <source>
        <dbReference type="EnsemblMetazoa" id="PPA41981.1"/>
    </source>
</evidence>
<evidence type="ECO:0000313" key="3">
    <source>
        <dbReference type="Proteomes" id="UP000005239"/>
    </source>
</evidence>
<feature type="compositionally biased region" description="Low complexity" evidence="1">
    <location>
        <begin position="31"/>
        <end position="52"/>
    </location>
</feature>
<sequence>METEEEPNGGDESSPHEDSSSQGGDTPPHGVTVPTSAVATTATNLTGTLTGTSGSQSPQQWNPLPTPVPGGWNPSSQTQSNYDYWNQGTSSSSLTRTPAPSYDCIDRLGQ</sequence>
<protein>
    <submittedName>
        <fullName evidence="2">Uncharacterized protein</fullName>
    </submittedName>
</protein>
<proteinExistence type="predicted"/>
<dbReference type="EnsemblMetazoa" id="PPA41981.1">
    <property type="protein sequence ID" value="PPA41981.1"/>
    <property type="gene ID" value="WBGene00280350"/>
</dbReference>